<gene>
    <name evidence="1" type="ORF">ALP65_02469</name>
</gene>
<evidence type="ECO:0008006" key="3">
    <source>
        <dbReference type="Google" id="ProtNLM"/>
    </source>
</evidence>
<feature type="non-terminal residue" evidence="1">
    <location>
        <position position="1"/>
    </location>
</feature>
<dbReference type="Proteomes" id="UP000270834">
    <property type="component" value="Unassembled WGS sequence"/>
</dbReference>
<dbReference type="Gene3D" id="1.10.287.950">
    <property type="entry name" value="Methyl-accepting chemotaxis protein"/>
    <property type="match status" value="1"/>
</dbReference>
<dbReference type="EMBL" id="RBSQ01000641">
    <property type="protein sequence ID" value="RMS54619.1"/>
    <property type="molecule type" value="Genomic_DNA"/>
</dbReference>
<protein>
    <recommendedName>
        <fullName evidence="3">Methyl-accepting chemotaxis protein</fullName>
    </recommendedName>
</protein>
<name>A0A3M5DX08_PSEAI</name>
<sequence>SGAAEGALDEVVAAIHTIGVMAERIAEGSTQQSQAVGEIRSHSERIHALGGENLRLIGHSREQGEQLRQLGGDLRTTVQAFRL</sequence>
<reference evidence="1 2" key="1">
    <citation type="submission" date="2018-08" db="EMBL/GenBank/DDBJ databases">
        <title>Recombination of ecologically and evolutionarily significant loci maintains genetic cohesion in the Pseudomonas syringae species complex.</title>
        <authorList>
            <person name="Dillon M."/>
            <person name="Thakur S."/>
            <person name="Almeida R.N.D."/>
            <person name="Weir B.S."/>
            <person name="Guttman D.S."/>
        </authorList>
    </citation>
    <scope>NUCLEOTIDE SEQUENCE [LARGE SCALE GENOMIC DNA]</scope>
    <source>
        <strain evidence="1 2">ICMP 7846</strain>
    </source>
</reference>
<dbReference type="SUPFAM" id="SSF58104">
    <property type="entry name" value="Methyl-accepting chemotaxis protein (MCP) signaling domain"/>
    <property type="match status" value="1"/>
</dbReference>
<evidence type="ECO:0000313" key="2">
    <source>
        <dbReference type="Proteomes" id="UP000270834"/>
    </source>
</evidence>
<proteinExistence type="predicted"/>
<dbReference type="AlphaFoldDB" id="A0A3M5DX08"/>
<organism evidence="1 2">
    <name type="scientific">Pseudomonas aeruginosa</name>
    <dbReference type="NCBI Taxonomy" id="287"/>
    <lineage>
        <taxon>Bacteria</taxon>
        <taxon>Pseudomonadati</taxon>
        <taxon>Pseudomonadota</taxon>
        <taxon>Gammaproteobacteria</taxon>
        <taxon>Pseudomonadales</taxon>
        <taxon>Pseudomonadaceae</taxon>
        <taxon>Pseudomonas</taxon>
    </lineage>
</organism>
<accession>A0A3M5DX08</accession>
<comment type="caution">
    <text evidence="1">The sequence shown here is derived from an EMBL/GenBank/DDBJ whole genome shotgun (WGS) entry which is preliminary data.</text>
</comment>
<evidence type="ECO:0000313" key="1">
    <source>
        <dbReference type="EMBL" id="RMS54619.1"/>
    </source>
</evidence>